<dbReference type="PRINTS" id="PR00080">
    <property type="entry name" value="SDRFAMILY"/>
</dbReference>
<evidence type="ECO:0000256" key="2">
    <source>
        <dbReference type="ARBA" id="ARBA00023002"/>
    </source>
</evidence>
<name>A0ABR4PSU6_9HELO</name>
<keyword evidence="5" id="KW-1185">Reference proteome</keyword>
<gene>
    <name evidence="4" type="ORF">PVAG01_03196</name>
</gene>
<dbReference type="Pfam" id="PF00106">
    <property type="entry name" value="adh_short"/>
    <property type="match status" value="1"/>
</dbReference>
<dbReference type="EMBL" id="JBFCZG010000002">
    <property type="protein sequence ID" value="KAL3426405.1"/>
    <property type="molecule type" value="Genomic_DNA"/>
</dbReference>
<dbReference type="PRINTS" id="PR00081">
    <property type="entry name" value="GDHRDH"/>
</dbReference>
<evidence type="ECO:0000256" key="3">
    <source>
        <dbReference type="RuleBase" id="RU000363"/>
    </source>
</evidence>
<reference evidence="4 5" key="1">
    <citation type="submission" date="2024-06" db="EMBL/GenBank/DDBJ databases">
        <title>Complete genome of Phlyctema vagabunda strain 19-DSS-EL-015.</title>
        <authorList>
            <person name="Fiorenzani C."/>
        </authorList>
    </citation>
    <scope>NUCLEOTIDE SEQUENCE [LARGE SCALE GENOMIC DNA]</scope>
    <source>
        <strain evidence="4 5">19-DSS-EL-015</strain>
    </source>
</reference>
<dbReference type="InterPro" id="IPR002347">
    <property type="entry name" value="SDR_fam"/>
</dbReference>
<comment type="similarity">
    <text evidence="1 3">Belongs to the short-chain dehydrogenases/reductases (SDR) family.</text>
</comment>
<dbReference type="CDD" id="cd05233">
    <property type="entry name" value="SDR_c"/>
    <property type="match status" value="1"/>
</dbReference>
<dbReference type="Gene3D" id="3.40.50.720">
    <property type="entry name" value="NAD(P)-binding Rossmann-like Domain"/>
    <property type="match status" value="1"/>
</dbReference>
<organism evidence="4 5">
    <name type="scientific">Phlyctema vagabunda</name>
    <dbReference type="NCBI Taxonomy" id="108571"/>
    <lineage>
        <taxon>Eukaryota</taxon>
        <taxon>Fungi</taxon>
        <taxon>Dikarya</taxon>
        <taxon>Ascomycota</taxon>
        <taxon>Pezizomycotina</taxon>
        <taxon>Leotiomycetes</taxon>
        <taxon>Helotiales</taxon>
        <taxon>Dermateaceae</taxon>
        <taxon>Phlyctema</taxon>
    </lineage>
</organism>
<dbReference type="InterPro" id="IPR036291">
    <property type="entry name" value="NAD(P)-bd_dom_sf"/>
</dbReference>
<keyword evidence="2" id="KW-0560">Oxidoreductase</keyword>
<evidence type="ECO:0000256" key="1">
    <source>
        <dbReference type="ARBA" id="ARBA00006484"/>
    </source>
</evidence>
<evidence type="ECO:0000313" key="4">
    <source>
        <dbReference type="EMBL" id="KAL3426405.1"/>
    </source>
</evidence>
<dbReference type="Proteomes" id="UP001629113">
    <property type="component" value="Unassembled WGS sequence"/>
</dbReference>
<dbReference type="SUPFAM" id="SSF51735">
    <property type="entry name" value="NAD(P)-binding Rossmann-fold domains"/>
    <property type="match status" value="1"/>
</dbReference>
<dbReference type="PANTHER" id="PTHR44196:SF1">
    <property type="entry name" value="DEHYDROGENASE_REDUCTASE SDR FAMILY MEMBER 7B"/>
    <property type="match status" value="1"/>
</dbReference>
<proteinExistence type="inferred from homology"/>
<dbReference type="PANTHER" id="PTHR44196">
    <property type="entry name" value="DEHYDROGENASE/REDUCTASE SDR FAMILY MEMBER 7B"/>
    <property type="match status" value="1"/>
</dbReference>
<comment type="caution">
    <text evidence="4">The sequence shown here is derived from an EMBL/GenBank/DDBJ whole genome shotgun (WGS) entry which is preliminary data.</text>
</comment>
<accession>A0ABR4PSU6</accession>
<sequence length="302" mass="32366">MATLSPMDTPGVTLHHATYPFIAPPKYRKAHQGKVVLITGAGRGIGKATALAFAAAGAHVAVLARTTQEVAAVVTEIKTRFGVPTLGITGSVLDDAAAIVRQVEEELGPIDILINNAGTQRMAPFAAEEDLGIWWRVFEVNLKAPLAFIHAVLPSFLARGRGTSITVGSAASEQPLPNMSAYVGSKAGLQRTIEMLDAELRPQGLLNFYLHPGSVNTALADPNNAELYATAEMRTMIKGFHEILIDTPELAADSMVALTANETGAHFLSGRFVSVNEDLGELLAKREEIESRNLFHLRVQRP</sequence>
<protein>
    <submittedName>
        <fullName evidence="4">Short chain dehydrogenase reductase</fullName>
    </submittedName>
</protein>
<evidence type="ECO:0000313" key="5">
    <source>
        <dbReference type="Proteomes" id="UP001629113"/>
    </source>
</evidence>